<evidence type="ECO:0000313" key="3">
    <source>
        <dbReference type="Proteomes" id="UP000617628"/>
    </source>
</evidence>
<keyword evidence="3" id="KW-1185">Reference proteome</keyword>
<dbReference type="RefSeq" id="WP_200354862.1">
    <property type="nucleotide sequence ID" value="NZ_JAENIL010000011.1"/>
</dbReference>
<proteinExistence type="predicted"/>
<evidence type="ECO:0000313" key="2">
    <source>
        <dbReference type="EMBL" id="MBK1876645.1"/>
    </source>
</evidence>
<feature type="domain" description="Uncharacterized protein TP-0789" evidence="1">
    <location>
        <begin position="150"/>
        <end position="289"/>
    </location>
</feature>
<comment type="caution">
    <text evidence="2">The sequence shown here is derived from an EMBL/GenBank/DDBJ whole genome shotgun (WGS) entry which is preliminary data.</text>
</comment>
<name>A0A934RW99_9BACT</name>
<organism evidence="2 3">
    <name type="scientific">Pelagicoccus mobilis</name>
    <dbReference type="NCBI Taxonomy" id="415221"/>
    <lineage>
        <taxon>Bacteria</taxon>
        <taxon>Pseudomonadati</taxon>
        <taxon>Verrucomicrobiota</taxon>
        <taxon>Opitutia</taxon>
        <taxon>Puniceicoccales</taxon>
        <taxon>Pelagicoccaceae</taxon>
        <taxon>Pelagicoccus</taxon>
    </lineage>
</organism>
<dbReference type="InterPro" id="IPR033399">
    <property type="entry name" value="TP_0789-like"/>
</dbReference>
<accession>A0A934RW99</accession>
<sequence length="311" mass="34756">MGKRPAFFVSSFSRVLLVASVLGLGLATLEAQRRLGDSPLDTLGKKVSQAEGLEILNEFRRLGIAGEYRLGFNLEVRPRSGKSWRVPGVLIGTQSEYGPLSRVDIAVEPSDVTDKGELIPAKVKRLLLQNGLFANAVESDSWTEEGKEARLIEPEHYLDGVVGSDFSVFDLLMPFTFWQNSVYEGRTTRRGRPMHVFSLHPPKDSGKLVEQISKVRLFLDVEFKYIDRFEVFDAEETLVRAVWVDAFKLVDGQAVPSLVHVKNMVTKDKALLRIKDASIGIDAPDWVFEIGGMDRSVYGTQVAQLQKVETE</sequence>
<keyword evidence="2" id="KW-0449">Lipoprotein</keyword>
<protein>
    <submittedName>
        <fullName evidence="2">Outer membrane lipoprotein-sorting protein</fullName>
    </submittedName>
</protein>
<gene>
    <name evidence="2" type="ORF">JIN87_07185</name>
</gene>
<evidence type="ECO:0000259" key="1">
    <source>
        <dbReference type="Pfam" id="PF17131"/>
    </source>
</evidence>
<dbReference type="Pfam" id="PF17131">
    <property type="entry name" value="LolA_like"/>
    <property type="match status" value="1"/>
</dbReference>
<dbReference type="EMBL" id="JAENIL010000011">
    <property type="protein sequence ID" value="MBK1876645.1"/>
    <property type="molecule type" value="Genomic_DNA"/>
</dbReference>
<dbReference type="AlphaFoldDB" id="A0A934RW99"/>
<dbReference type="Gene3D" id="2.50.20.10">
    <property type="entry name" value="Lipoprotein localisation LolA/LolB/LppX"/>
    <property type="match status" value="1"/>
</dbReference>
<reference evidence="2" key="1">
    <citation type="submission" date="2021-01" db="EMBL/GenBank/DDBJ databases">
        <title>Modified the classification status of verrucomicrobia.</title>
        <authorList>
            <person name="Feng X."/>
        </authorList>
    </citation>
    <scope>NUCLEOTIDE SEQUENCE</scope>
    <source>
        <strain evidence="2">KCTC 13126</strain>
    </source>
</reference>
<dbReference type="Proteomes" id="UP000617628">
    <property type="component" value="Unassembled WGS sequence"/>
</dbReference>